<evidence type="ECO:0000256" key="5">
    <source>
        <dbReference type="HAMAP-Rule" id="MF_00214"/>
    </source>
</evidence>
<dbReference type="PANTHER" id="PTHR43699:SF1">
    <property type="entry name" value="3-DEHYDROQUINATE DEHYDRATASE"/>
    <property type="match status" value="1"/>
</dbReference>
<dbReference type="AlphaFoldDB" id="A0A9D1DZU1"/>
<protein>
    <recommendedName>
        <fullName evidence="5">3-dehydroquinate dehydratase</fullName>
        <shortName evidence="5">3-dehydroquinase</shortName>
        <ecNumber evidence="5">4.2.1.10</ecNumber>
    </recommendedName>
    <alternativeName>
        <fullName evidence="5">Type I DHQase</fullName>
    </alternativeName>
    <alternativeName>
        <fullName evidence="5">Type I dehydroquinase</fullName>
        <shortName evidence="5">DHQ1</shortName>
    </alternativeName>
</protein>
<accession>A0A9D1DZU1</accession>
<feature type="binding site" evidence="5">
    <location>
        <position position="236"/>
    </location>
    <ligand>
        <name>3-dehydroquinate</name>
        <dbReference type="ChEBI" id="CHEBI:32364"/>
    </ligand>
</feature>
<keyword evidence="3 5" id="KW-0456">Lyase</keyword>
<dbReference type="GO" id="GO:0008652">
    <property type="term" value="P:amino acid biosynthetic process"/>
    <property type="evidence" value="ECO:0007669"/>
    <property type="project" value="UniProtKB-KW"/>
</dbReference>
<keyword evidence="4 5" id="KW-0704">Schiff base</keyword>
<dbReference type="Gene3D" id="3.20.20.70">
    <property type="entry name" value="Aldolase class I"/>
    <property type="match status" value="1"/>
</dbReference>
<feature type="active site" description="Proton donor/acceptor" evidence="5">
    <location>
        <position position="144"/>
    </location>
</feature>
<dbReference type="InterPro" id="IPR013785">
    <property type="entry name" value="Aldolase_TIM"/>
</dbReference>
<comment type="similarity">
    <text evidence="5">Belongs to the type-I 3-dehydroquinase family.</text>
</comment>
<reference evidence="6" key="1">
    <citation type="submission" date="2020-10" db="EMBL/GenBank/DDBJ databases">
        <authorList>
            <person name="Gilroy R."/>
        </authorList>
    </citation>
    <scope>NUCLEOTIDE SEQUENCE</scope>
    <source>
        <strain evidence="6">CHK189-12415</strain>
    </source>
</reference>
<evidence type="ECO:0000256" key="3">
    <source>
        <dbReference type="ARBA" id="ARBA00023239"/>
    </source>
</evidence>
<comment type="function">
    <text evidence="5">Involved in the third step of the chorismate pathway, which leads to the biosynthesis of aromatic amino acids. Catalyzes the cis-dehydration of 3-dehydroquinate (DHQ) and introduces the first double bond of the aromatic ring to yield 3-dehydroshikimate.</text>
</comment>
<dbReference type="PANTHER" id="PTHR43699">
    <property type="entry name" value="3-DEHYDROQUINATE DEHYDRATASE"/>
    <property type="match status" value="1"/>
</dbReference>
<comment type="subunit">
    <text evidence="5">Homodimer.</text>
</comment>
<sequence>MEPVTIKGLTFGAGLPKICVPLTAPTLPKLIAEAENAAAHRGKDADLCEWRVDSYIYRNTAAVREAFWNLRQVLKGMPLLVTLRTKSEGGGADCTGEGYLYRIEELIRLRPDLIDIELLTAGGPATRAVWEAHQAGVKVVLSSHDFNRTPSAAEMMTRIAKMDGLGADLCKIAVMPQCAEDVLTLLGVSVQASAIFRAPLITMSMGRLGAVSRLCGSLSGSAVTFGTLGDASAPGQLPAGLMAEILPLLGNEE</sequence>
<organism evidence="6 7">
    <name type="scientific">Candidatus Faecivivens stercoravium</name>
    <dbReference type="NCBI Taxonomy" id="2840803"/>
    <lineage>
        <taxon>Bacteria</taxon>
        <taxon>Bacillati</taxon>
        <taxon>Bacillota</taxon>
        <taxon>Clostridia</taxon>
        <taxon>Eubacteriales</taxon>
        <taxon>Oscillospiraceae</taxon>
        <taxon>Oscillospiraceae incertae sedis</taxon>
        <taxon>Candidatus Faecivivens</taxon>
    </lineage>
</organism>
<evidence type="ECO:0000256" key="1">
    <source>
        <dbReference type="ARBA" id="ARBA00001864"/>
    </source>
</evidence>
<evidence type="ECO:0000256" key="2">
    <source>
        <dbReference type="ARBA" id="ARBA00023141"/>
    </source>
</evidence>
<keyword evidence="5" id="KW-0028">Amino-acid biosynthesis</keyword>
<feature type="binding site" evidence="5">
    <location>
        <position position="232"/>
    </location>
    <ligand>
        <name>3-dehydroquinate</name>
        <dbReference type="ChEBI" id="CHEBI:32364"/>
    </ligand>
</feature>
<dbReference type="NCBIfam" id="TIGR01093">
    <property type="entry name" value="aroD"/>
    <property type="match status" value="1"/>
</dbReference>
<proteinExistence type="inferred from homology"/>
<dbReference type="InterPro" id="IPR050146">
    <property type="entry name" value="Type-I_3-dehydroquinase"/>
</dbReference>
<comment type="caution">
    <text evidence="6">The sequence shown here is derived from an EMBL/GenBank/DDBJ whole genome shotgun (WGS) entry which is preliminary data.</text>
</comment>
<comment type="catalytic activity">
    <reaction evidence="1 5">
        <text>3-dehydroquinate = 3-dehydroshikimate + H2O</text>
        <dbReference type="Rhea" id="RHEA:21096"/>
        <dbReference type="ChEBI" id="CHEBI:15377"/>
        <dbReference type="ChEBI" id="CHEBI:16630"/>
        <dbReference type="ChEBI" id="CHEBI:32364"/>
        <dbReference type="EC" id="4.2.1.10"/>
    </reaction>
</comment>
<feature type="binding site" evidence="5">
    <location>
        <position position="213"/>
    </location>
    <ligand>
        <name>3-dehydroquinate</name>
        <dbReference type="ChEBI" id="CHEBI:32364"/>
    </ligand>
</feature>
<dbReference type="HAMAP" id="MF_00214">
    <property type="entry name" value="AroD"/>
    <property type="match status" value="1"/>
</dbReference>
<reference evidence="6" key="2">
    <citation type="journal article" date="2021" name="PeerJ">
        <title>Extensive microbial diversity within the chicken gut microbiome revealed by metagenomics and culture.</title>
        <authorList>
            <person name="Gilroy R."/>
            <person name="Ravi A."/>
            <person name="Getino M."/>
            <person name="Pursley I."/>
            <person name="Horton D.L."/>
            <person name="Alikhan N.F."/>
            <person name="Baker D."/>
            <person name="Gharbi K."/>
            <person name="Hall N."/>
            <person name="Watson M."/>
            <person name="Adriaenssens E.M."/>
            <person name="Foster-Nyarko E."/>
            <person name="Jarju S."/>
            <person name="Secka A."/>
            <person name="Antonio M."/>
            <person name="Oren A."/>
            <person name="Chaudhuri R.R."/>
            <person name="La Ragione R."/>
            <person name="Hildebrand F."/>
            <person name="Pallen M.J."/>
        </authorList>
    </citation>
    <scope>NUCLEOTIDE SEQUENCE</scope>
    <source>
        <strain evidence="6">CHK189-12415</strain>
    </source>
</reference>
<dbReference type="GO" id="GO:0046279">
    <property type="term" value="P:3,4-dihydroxybenzoate biosynthetic process"/>
    <property type="evidence" value="ECO:0007669"/>
    <property type="project" value="TreeGrafter"/>
</dbReference>
<comment type="pathway">
    <text evidence="5">Metabolic intermediate biosynthesis; chorismate biosynthesis; chorismate from D-erythrose 4-phosphate and phosphoenolpyruvate: step 3/7.</text>
</comment>
<evidence type="ECO:0000256" key="4">
    <source>
        <dbReference type="ARBA" id="ARBA00023270"/>
    </source>
</evidence>
<dbReference type="InterPro" id="IPR001381">
    <property type="entry name" value="DHquinase_I"/>
</dbReference>
<evidence type="ECO:0000313" key="7">
    <source>
        <dbReference type="Proteomes" id="UP000824241"/>
    </source>
</evidence>
<dbReference type="GO" id="GO:0009423">
    <property type="term" value="P:chorismate biosynthetic process"/>
    <property type="evidence" value="ECO:0007669"/>
    <property type="project" value="UniProtKB-UniRule"/>
</dbReference>
<comment type="caution">
    <text evidence="5">Lacks conserved residue(s) required for the propagation of feature annotation.</text>
</comment>
<feature type="binding site" evidence="5">
    <location>
        <position position="84"/>
    </location>
    <ligand>
        <name>3-dehydroquinate</name>
        <dbReference type="ChEBI" id="CHEBI:32364"/>
    </ligand>
</feature>
<dbReference type="Pfam" id="PF01487">
    <property type="entry name" value="DHquinase_I"/>
    <property type="match status" value="1"/>
</dbReference>
<dbReference type="CDD" id="cd00502">
    <property type="entry name" value="DHQase_I"/>
    <property type="match status" value="1"/>
</dbReference>
<name>A0A9D1DZU1_9FIRM</name>
<dbReference type="Proteomes" id="UP000824241">
    <property type="component" value="Unassembled WGS sequence"/>
</dbReference>
<keyword evidence="2 5" id="KW-0057">Aromatic amino acid biosynthesis</keyword>
<dbReference type="SUPFAM" id="SSF51569">
    <property type="entry name" value="Aldolase"/>
    <property type="match status" value="1"/>
</dbReference>
<feature type="active site" description="Schiff-base intermediate with substrate" evidence="5">
    <location>
        <position position="171"/>
    </location>
</feature>
<gene>
    <name evidence="5 6" type="primary">aroD</name>
    <name evidence="6" type="ORF">IAB37_09625</name>
</gene>
<dbReference type="FunFam" id="3.20.20.70:FF:000047">
    <property type="entry name" value="3-dehydroquinate dehydratase"/>
    <property type="match status" value="1"/>
</dbReference>
<dbReference type="GO" id="GO:0003855">
    <property type="term" value="F:3-dehydroquinate dehydratase activity"/>
    <property type="evidence" value="ECO:0007669"/>
    <property type="project" value="UniProtKB-UniRule"/>
</dbReference>
<feature type="binding site" evidence="5">
    <location>
        <begin position="49"/>
        <end position="51"/>
    </location>
    <ligand>
        <name>3-dehydroquinate</name>
        <dbReference type="ChEBI" id="CHEBI:32364"/>
    </ligand>
</feature>
<dbReference type="EMBL" id="DVHA01000312">
    <property type="protein sequence ID" value="HIR61819.1"/>
    <property type="molecule type" value="Genomic_DNA"/>
</dbReference>
<dbReference type="GO" id="GO:0009073">
    <property type="term" value="P:aromatic amino acid family biosynthetic process"/>
    <property type="evidence" value="ECO:0007669"/>
    <property type="project" value="UniProtKB-KW"/>
</dbReference>
<dbReference type="EC" id="4.2.1.10" evidence="5"/>
<evidence type="ECO:0000313" key="6">
    <source>
        <dbReference type="EMBL" id="HIR61819.1"/>
    </source>
</evidence>